<name>A0A7C9N5P7_9ACTN</name>
<organism evidence="2 3">
    <name type="scientific">Herbidospora solisilvae</name>
    <dbReference type="NCBI Taxonomy" id="2696284"/>
    <lineage>
        <taxon>Bacteria</taxon>
        <taxon>Bacillati</taxon>
        <taxon>Actinomycetota</taxon>
        <taxon>Actinomycetes</taxon>
        <taxon>Streptosporangiales</taxon>
        <taxon>Streptosporangiaceae</taxon>
        <taxon>Herbidospora</taxon>
    </lineage>
</organism>
<evidence type="ECO:0000256" key="1">
    <source>
        <dbReference type="SAM" id="MobiDB-lite"/>
    </source>
</evidence>
<accession>A0A7C9N5P7</accession>
<evidence type="ECO:0000313" key="2">
    <source>
        <dbReference type="EMBL" id="NAS21213.1"/>
    </source>
</evidence>
<gene>
    <name evidence="2" type="ORF">GT755_05870</name>
</gene>
<dbReference type="RefSeq" id="WP_161478716.1">
    <property type="nucleotide sequence ID" value="NZ_WXEW01000002.1"/>
</dbReference>
<dbReference type="Proteomes" id="UP000479526">
    <property type="component" value="Unassembled WGS sequence"/>
</dbReference>
<keyword evidence="3" id="KW-1185">Reference proteome</keyword>
<feature type="compositionally biased region" description="Low complexity" evidence="1">
    <location>
        <begin position="571"/>
        <end position="581"/>
    </location>
</feature>
<feature type="region of interest" description="Disordered" evidence="1">
    <location>
        <begin position="1"/>
        <end position="75"/>
    </location>
</feature>
<feature type="region of interest" description="Disordered" evidence="1">
    <location>
        <begin position="556"/>
        <end position="587"/>
    </location>
</feature>
<feature type="compositionally biased region" description="Basic and acidic residues" evidence="1">
    <location>
        <begin position="557"/>
        <end position="570"/>
    </location>
</feature>
<sequence length="587" mass="64645">MLKKSKKRSPSPSPSPRGTVVDPTAEDSDTEFINLDEDSEEEGEVSSDGEPSVVSPKPPIDPTAEPLGDEESSIDGDAVTVEESIDEDDSADDDPAPTYEELDQNIPFFDVDHLWKFAGLHGDLVKRLLAAHDDPSSRDHQAALRLVAAARAVVPDPPLQPFRDGREGTEFWQLAGKALRVGGADPVGVLAELAAAWAYVPKTPTEPAPHAAISLAVRQVKGEEFRAKQFVPMVQELVKRGPFFGRPHVKVARTKQSATETDWKKVRSIARGWVRGVITARTNGLKGYEETLSTMVKNKDLKEDRARDRLADMIYCLGRTRVCVAILHQGNEIALFANNGDKTMAVSLERLLKASRLTGPAQGAAVDDLLTFMYPNKKASREEFAQTRRRLVKTLAYLAELESRHGRIRPVPVPTEVEGMHAEMQAATVARTMPGGKLGISKLCCVKCWLALTAGLPGLFDRPLATHKNSYPWPPPQFLEEPEVLARLLDLHTDKPYLGVEDTKRLREELEERSHSAVVNAFELFSSVTNEDVGYLSSGDEGAGEPDAHTAAYQRYLSRDEPLNKNKRDATTAQTTVVPQTKKQKKT</sequence>
<dbReference type="EMBL" id="WXEW01000002">
    <property type="protein sequence ID" value="NAS21213.1"/>
    <property type="molecule type" value="Genomic_DNA"/>
</dbReference>
<dbReference type="AlphaFoldDB" id="A0A7C9N5P7"/>
<evidence type="ECO:0000313" key="3">
    <source>
        <dbReference type="Proteomes" id="UP000479526"/>
    </source>
</evidence>
<comment type="caution">
    <text evidence="2">The sequence shown here is derived from an EMBL/GenBank/DDBJ whole genome shotgun (WGS) entry which is preliminary data.</text>
</comment>
<reference evidence="2 3" key="1">
    <citation type="submission" date="2020-01" db="EMBL/GenBank/DDBJ databases">
        <title>Herbidospora sp. NEAU-GS84 nov., a novel actinomycete isolated from soil.</title>
        <authorList>
            <person name="Han L."/>
        </authorList>
    </citation>
    <scope>NUCLEOTIDE SEQUENCE [LARGE SCALE GENOMIC DNA]</scope>
    <source>
        <strain evidence="2 3">NEAU-GS84</strain>
    </source>
</reference>
<feature type="compositionally biased region" description="Acidic residues" evidence="1">
    <location>
        <begin position="24"/>
        <end position="47"/>
    </location>
</feature>
<proteinExistence type="predicted"/>
<protein>
    <submittedName>
        <fullName evidence="2">Uncharacterized protein</fullName>
    </submittedName>
</protein>